<evidence type="ECO:0000313" key="18">
    <source>
        <dbReference type="Proteomes" id="UP000677054"/>
    </source>
</evidence>
<feature type="transmembrane region" description="Helical" evidence="14">
    <location>
        <begin position="654"/>
        <end position="676"/>
    </location>
</feature>
<gene>
    <name evidence="17" type="ORF">DSTB1V02_LOCUS12914</name>
</gene>
<dbReference type="SUPFAM" id="SSF55486">
    <property type="entry name" value="Metalloproteases ('zincins'), catalytic domain"/>
    <property type="match status" value="1"/>
</dbReference>
<protein>
    <recommendedName>
        <fullName evidence="19">ADAM 17-like protease</fullName>
    </recommendedName>
</protein>
<dbReference type="CDD" id="cd04270">
    <property type="entry name" value="ZnMc_TACE_like"/>
    <property type="match status" value="1"/>
</dbReference>
<dbReference type="PANTHER" id="PTHR45702">
    <property type="entry name" value="ADAM10/ADAM17 METALLOPEPTIDASE FAMILY MEMBER"/>
    <property type="match status" value="1"/>
</dbReference>
<evidence type="ECO:0008006" key="19">
    <source>
        <dbReference type="Google" id="ProtNLM"/>
    </source>
</evidence>
<dbReference type="Proteomes" id="UP000677054">
    <property type="component" value="Unassembled WGS sequence"/>
</dbReference>
<keyword evidence="10" id="KW-0482">Metalloprotease</keyword>
<evidence type="ECO:0000256" key="14">
    <source>
        <dbReference type="SAM" id="Phobius"/>
    </source>
</evidence>
<keyword evidence="12" id="KW-1015">Disulfide bond</keyword>
<dbReference type="OrthoDB" id="2131567at2759"/>
<feature type="domain" description="Peptidase M12B" evidence="16">
    <location>
        <begin position="212"/>
        <end position="456"/>
    </location>
</feature>
<keyword evidence="11 14" id="KW-0472">Membrane</keyword>
<dbReference type="Pfam" id="PF13574">
    <property type="entry name" value="Reprolysin_2"/>
    <property type="match status" value="1"/>
</dbReference>
<keyword evidence="6" id="KW-0732">Signal</keyword>
<keyword evidence="9 14" id="KW-1133">Transmembrane helix</keyword>
<dbReference type="GO" id="GO:0046872">
    <property type="term" value="F:metal ion binding"/>
    <property type="evidence" value="ECO:0007669"/>
    <property type="project" value="UniProtKB-KW"/>
</dbReference>
<dbReference type="Gene3D" id="3.40.390.10">
    <property type="entry name" value="Collagenase (Catalytic Domain)"/>
    <property type="match status" value="1"/>
</dbReference>
<keyword evidence="3" id="KW-0645">Protease</keyword>
<evidence type="ECO:0000256" key="13">
    <source>
        <dbReference type="PROSITE-ProRule" id="PRU00276"/>
    </source>
</evidence>
<dbReference type="EMBL" id="LR904895">
    <property type="protein sequence ID" value="CAD7253164.1"/>
    <property type="molecule type" value="Genomic_DNA"/>
</dbReference>
<dbReference type="Gene3D" id="4.10.70.30">
    <property type="match status" value="1"/>
</dbReference>
<feature type="active site" evidence="13">
    <location>
        <position position="389"/>
    </location>
</feature>
<evidence type="ECO:0000256" key="11">
    <source>
        <dbReference type="ARBA" id="ARBA00023136"/>
    </source>
</evidence>
<dbReference type="GO" id="GO:0006509">
    <property type="term" value="P:membrane protein ectodomain proteolysis"/>
    <property type="evidence" value="ECO:0007669"/>
    <property type="project" value="TreeGrafter"/>
</dbReference>
<dbReference type="GO" id="GO:0005886">
    <property type="term" value="C:plasma membrane"/>
    <property type="evidence" value="ECO:0007669"/>
    <property type="project" value="TreeGrafter"/>
</dbReference>
<dbReference type="EMBL" id="CAJPEV010005378">
    <property type="protein sequence ID" value="CAG0903094.1"/>
    <property type="molecule type" value="Genomic_DNA"/>
</dbReference>
<evidence type="ECO:0000259" key="16">
    <source>
        <dbReference type="PROSITE" id="PS50215"/>
    </source>
</evidence>
<reference evidence="17" key="1">
    <citation type="submission" date="2020-11" db="EMBL/GenBank/DDBJ databases">
        <authorList>
            <person name="Tran Van P."/>
        </authorList>
    </citation>
    <scope>NUCLEOTIDE SEQUENCE</scope>
</reference>
<comment type="cofactor">
    <cofactor evidence="1">
        <name>Zn(2+)</name>
        <dbReference type="ChEBI" id="CHEBI:29105"/>
    </cofactor>
</comment>
<feature type="domain" description="Disintegrin" evidence="15">
    <location>
        <begin position="457"/>
        <end position="548"/>
    </location>
</feature>
<dbReference type="Gene3D" id="4.10.70.10">
    <property type="entry name" value="Disintegrin domain"/>
    <property type="match status" value="1"/>
</dbReference>
<dbReference type="InterPro" id="IPR051489">
    <property type="entry name" value="ADAM_Metalloproteinase"/>
</dbReference>
<dbReference type="InterPro" id="IPR001590">
    <property type="entry name" value="Peptidase_M12B"/>
</dbReference>
<evidence type="ECO:0000313" key="17">
    <source>
        <dbReference type="EMBL" id="CAD7253164.1"/>
    </source>
</evidence>
<dbReference type="GO" id="GO:0007219">
    <property type="term" value="P:Notch signaling pathway"/>
    <property type="evidence" value="ECO:0007669"/>
    <property type="project" value="TreeGrafter"/>
</dbReference>
<dbReference type="Pfam" id="PF16698">
    <property type="entry name" value="ADAM17_MPD"/>
    <property type="match status" value="1"/>
</dbReference>
<dbReference type="GO" id="GO:0004222">
    <property type="term" value="F:metalloendopeptidase activity"/>
    <property type="evidence" value="ECO:0007669"/>
    <property type="project" value="InterPro"/>
</dbReference>
<evidence type="ECO:0000259" key="15">
    <source>
        <dbReference type="PROSITE" id="PS50214"/>
    </source>
</evidence>
<dbReference type="InterPro" id="IPR001762">
    <property type="entry name" value="Disintegrin_dom"/>
</dbReference>
<evidence type="ECO:0000256" key="6">
    <source>
        <dbReference type="ARBA" id="ARBA00022729"/>
    </source>
</evidence>
<evidence type="ECO:0000256" key="2">
    <source>
        <dbReference type="ARBA" id="ARBA00004479"/>
    </source>
</evidence>
<dbReference type="PANTHER" id="PTHR45702:SF6">
    <property type="entry name" value="DISINTEGRIN AND METALLOPROTEINASE DOMAIN-CONTAINING PROTEIN 17"/>
    <property type="match status" value="1"/>
</dbReference>
<evidence type="ECO:0000256" key="8">
    <source>
        <dbReference type="ARBA" id="ARBA00022833"/>
    </source>
</evidence>
<keyword evidence="5 13" id="KW-0479">Metal-binding</keyword>
<name>A0A7R9AFL0_9CRUS</name>
<keyword evidence="8 13" id="KW-0862">Zinc</keyword>
<evidence type="ECO:0000256" key="3">
    <source>
        <dbReference type="ARBA" id="ARBA00022670"/>
    </source>
</evidence>
<dbReference type="FunFam" id="4.10.70.10:FF:000003">
    <property type="entry name" value="Disintegrin and metalloproteinase domain-containing protein 17"/>
    <property type="match status" value="1"/>
</dbReference>
<organism evidence="17">
    <name type="scientific">Darwinula stevensoni</name>
    <dbReference type="NCBI Taxonomy" id="69355"/>
    <lineage>
        <taxon>Eukaryota</taxon>
        <taxon>Metazoa</taxon>
        <taxon>Ecdysozoa</taxon>
        <taxon>Arthropoda</taxon>
        <taxon>Crustacea</taxon>
        <taxon>Oligostraca</taxon>
        <taxon>Ostracoda</taxon>
        <taxon>Podocopa</taxon>
        <taxon>Podocopida</taxon>
        <taxon>Darwinulocopina</taxon>
        <taxon>Darwinuloidea</taxon>
        <taxon>Darwinulidae</taxon>
        <taxon>Darwinula</taxon>
    </lineage>
</organism>
<dbReference type="InterPro" id="IPR034025">
    <property type="entry name" value="ADAM10_ADAM17"/>
</dbReference>
<feature type="binding site" evidence="13">
    <location>
        <position position="398"/>
    </location>
    <ligand>
        <name>Zn(2+)</name>
        <dbReference type="ChEBI" id="CHEBI:29105"/>
        <note>catalytic</note>
    </ligand>
</feature>
<dbReference type="InterPro" id="IPR036436">
    <property type="entry name" value="Disintegrin_dom_sf"/>
</dbReference>
<dbReference type="PROSITE" id="PS50215">
    <property type="entry name" value="ADAM_MEPRO"/>
    <property type="match status" value="1"/>
</dbReference>
<dbReference type="InterPro" id="IPR032029">
    <property type="entry name" value="ADAM17_MPD"/>
</dbReference>
<accession>A0A7R9AFL0</accession>
<dbReference type="SMART" id="SM00050">
    <property type="entry name" value="DISIN"/>
    <property type="match status" value="1"/>
</dbReference>
<dbReference type="CDD" id="cd14246">
    <property type="entry name" value="ADAM17_MPD"/>
    <property type="match status" value="1"/>
</dbReference>
<feature type="binding site" evidence="13">
    <location>
        <position position="388"/>
    </location>
    <ligand>
        <name>Zn(2+)</name>
        <dbReference type="ChEBI" id="CHEBI:29105"/>
        <note>catalytic</note>
    </ligand>
</feature>
<comment type="subcellular location">
    <subcellularLocation>
        <location evidence="2">Membrane</location>
        <topology evidence="2">Single-pass type I membrane protein</topology>
    </subcellularLocation>
</comment>
<evidence type="ECO:0000256" key="12">
    <source>
        <dbReference type="ARBA" id="ARBA00023157"/>
    </source>
</evidence>
<evidence type="ECO:0000256" key="10">
    <source>
        <dbReference type="ARBA" id="ARBA00023049"/>
    </source>
</evidence>
<dbReference type="SUPFAM" id="SSF57552">
    <property type="entry name" value="Blood coagulation inhibitor (disintegrin)"/>
    <property type="match status" value="1"/>
</dbReference>
<dbReference type="InterPro" id="IPR024079">
    <property type="entry name" value="MetalloPept_cat_dom_sf"/>
</dbReference>
<evidence type="ECO:0000256" key="5">
    <source>
        <dbReference type="ARBA" id="ARBA00022723"/>
    </source>
</evidence>
<dbReference type="Pfam" id="PF00200">
    <property type="entry name" value="Disintegrin"/>
    <property type="match status" value="1"/>
</dbReference>
<evidence type="ECO:0000256" key="4">
    <source>
        <dbReference type="ARBA" id="ARBA00022692"/>
    </source>
</evidence>
<keyword evidence="4 14" id="KW-0812">Transmembrane</keyword>
<keyword evidence="18" id="KW-1185">Reference proteome</keyword>
<evidence type="ECO:0000256" key="1">
    <source>
        <dbReference type="ARBA" id="ARBA00001947"/>
    </source>
</evidence>
<dbReference type="PROSITE" id="PS50214">
    <property type="entry name" value="DISINTEGRIN_2"/>
    <property type="match status" value="1"/>
</dbReference>
<evidence type="ECO:0000256" key="9">
    <source>
        <dbReference type="ARBA" id="ARBA00022989"/>
    </source>
</evidence>
<comment type="caution">
    <text evidence="13">Lacks conserved residue(s) required for the propagation of feature annotation.</text>
</comment>
<dbReference type="AlphaFoldDB" id="A0A7R9AFL0"/>
<proteinExistence type="predicted"/>
<keyword evidence="7" id="KW-0378">Hydrolase</keyword>
<evidence type="ECO:0000256" key="7">
    <source>
        <dbReference type="ARBA" id="ARBA00022801"/>
    </source>
</evidence>
<feature type="binding site" evidence="13">
    <location>
        <position position="392"/>
    </location>
    <ligand>
        <name>Zn(2+)</name>
        <dbReference type="ChEBI" id="CHEBI:29105"/>
        <note>catalytic</note>
    </ligand>
</feature>
<sequence>MVNLESFGISSCSLQTILVILFIFMASTVQAGLNLRGLRYSEILKKSDLNHKIVKRGVNPSPHPFNSIKELSFDTHGKNFRLMLSPKSGILDPFFEATIINKDGLESYIPVDKESFFEGHVFGEKTSHVSAHFDGELLTATIETHDETYHVEPLWRHAQDEGRDSMLVYRSSDVKYSWAGLMEDEMTEEEMIQELVRVKREDGRDGYSLQKSLCPLLLVADYRFFGSMGASDGKTTTNYLISLIDHVHKIYEGTQWTGSPDQEGFHGMGFVIKKILIHSEPTPTYQDEEHYNMKTTTWDVRKLLEVFSRQYSHKNYCLAHLFTDTSFEGGILGLAYVGSPRRNSVGGICTPEYLKDGTTLYLNSGLSSSRNHYGQRLITREAALVTAHEFGHNWGSEHDPDLPECSPRASAGGSYIMYTYSVSGFDINNQKFSPCSLRSIRAVILAKSDKCFTEPKQSFCGNSRIEEGEECDAGVLGTEDTDACCNNKCKLRKDKGALCSDKNFPCCQNCQFIPKGTKCRERQLLTCEQEAWCTGQMPECPDSLPLADYTPCLEKGKCFNGKCEPFCESQQPSLQSCMCDTLKDACRRCCRTHINDTCHPVDAHDILPDGTPCFVGYCRKGKCEKTVQDLVERFWDIIEDIDIDQVLKFLRDNIVGTVIGISLFMWIPASVIISCVDRKRRHRVKEMAKLQESQELMQRRSRPRAIELRNRRFPSQGMAWTSTPL</sequence>